<gene>
    <name evidence="1" type="ORF">K4G66_02920</name>
</gene>
<proteinExistence type="predicted"/>
<dbReference type="AlphaFoldDB" id="A0AA49JGP6"/>
<reference evidence="1" key="1">
    <citation type="journal article" date="2023" name="Comput. Struct. Biotechnol. J.">
        <title>Discovery of a novel marine Bacteroidetes with a rich repertoire of carbohydrate-active enzymes.</title>
        <authorList>
            <person name="Chen B."/>
            <person name="Liu G."/>
            <person name="Chen Q."/>
            <person name="Wang H."/>
            <person name="Liu L."/>
            <person name="Tang K."/>
        </authorList>
    </citation>
    <scope>NUCLEOTIDE SEQUENCE</scope>
    <source>
        <strain evidence="1">TK19036</strain>
    </source>
</reference>
<protein>
    <submittedName>
        <fullName evidence="1">Uncharacterized protein</fullName>
    </submittedName>
</protein>
<reference evidence="1" key="2">
    <citation type="journal article" date="2024" name="Antonie Van Leeuwenhoek">
        <title>Roseihalotalea indica gen. nov., sp. nov., a halophilic Bacteroidetes from mesopelagic Southwest Indian Ocean with higher carbohydrate metabolic potential.</title>
        <authorList>
            <person name="Chen B."/>
            <person name="Zhang M."/>
            <person name="Lin D."/>
            <person name="Ye J."/>
            <person name="Tang K."/>
        </authorList>
    </citation>
    <scope>NUCLEOTIDE SEQUENCE</scope>
    <source>
        <strain evidence="1">TK19036</strain>
    </source>
</reference>
<accession>A0AA49JGP6</accession>
<evidence type="ECO:0000313" key="1">
    <source>
        <dbReference type="EMBL" id="WKN37659.1"/>
    </source>
</evidence>
<name>A0AA49JGP6_9BACT</name>
<sequence length="82" mass="9833">MLTLNDFEDLSFYEKAQYLWDHGTYLADRTYSQFRITLYHLDDFFAEVMYNRIGNKIISIASYEHQGILNKYVDEVSLSDLY</sequence>
<organism evidence="1">
    <name type="scientific">Roseihalotalea indica</name>
    <dbReference type="NCBI Taxonomy" id="2867963"/>
    <lineage>
        <taxon>Bacteria</taxon>
        <taxon>Pseudomonadati</taxon>
        <taxon>Bacteroidota</taxon>
        <taxon>Cytophagia</taxon>
        <taxon>Cytophagales</taxon>
        <taxon>Catalimonadaceae</taxon>
        <taxon>Roseihalotalea</taxon>
    </lineage>
</organism>
<dbReference type="EMBL" id="CP120682">
    <property type="protein sequence ID" value="WKN37659.1"/>
    <property type="molecule type" value="Genomic_DNA"/>
</dbReference>